<keyword evidence="2" id="KW-1185">Reference proteome</keyword>
<organism evidence="1 2">
    <name type="scientific">Colletotrichum sojae</name>
    <dbReference type="NCBI Taxonomy" id="2175907"/>
    <lineage>
        <taxon>Eukaryota</taxon>
        <taxon>Fungi</taxon>
        <taxon>Dikarya</taxon>
        <taxon>Ascomycota</taxon>
        <taxon>Pezizomycotina</taxon>
        <taxon>Sordariomycetes</taxon>
        <taxon>Hypocreomycetidae</taxon>
        <taxon>Glomerellales</taxon>
        <taxon>Glomerellaceae</taxon>
        <taxon>Colletotrichum</taxon>
        <taxon>Colletotrichum orchidearum species complex</taxon>
    </lineage>
</organism>
<dbReference type="AlphaFoldDB" id="A0A8H6JDR4"/>
<name>A0A8H6JDR4_9PEZI</name>
<reference evidence="1 2" key="1">
    <citation type="journal article" date="2020" name="Phytopathology">
        <title>Genome Sequence Resources of Colletotrichum truncatum, C. plurivorum, C. musicola, and C. sojae: Four Species Pathogenic to Soybean (Glycine max).</title>
        <authorList>
            <person name="Rogerio F."/>
            <person name="Boufleur T.R."/>
            <person name="Ciampi-Guillardi M."/>
            <person name="Sukno S.A."/>
            <person name="Thon M.R."/>
            <person name="Massola Junior N.S."/>
            <person name="Baroncelli R."/>
        </authorList>
    </citation>
    <scope>NUCLEOTIDE SEQUENCE [LARGE SCALE GENOMIC DNA]</scope>
    <source>
        <strain evidence="1 2">LFN0009</strain>
    </source>
</reference>
<evidence type="ECO:0000313" key="2">
    <source>
        <dbReference type="Proteomes" id="UP000652219"/>
    </source>
</evidence>
<sequence>MHFAGADLLFGVEDDAVPPTGDKSAVKIVAEEAQRPLSASSNLTVLIGRGSRTAAVLHETMIRPNNGGMFEIYLRTEEP</sequence>
<dbReference type="EMBL" id="WIGN01000081">
    <property type="protein sequence ID" value="KAF6810848.1"/>
    <property type="molecule type" value="Genomic_DNA"/>
</dbReference>
<gene>
    <name evidence="1" type="ORF">CSOJ01_06063</name>
</gene>
<protein>
    <submittedName>
        <fullName evidence="1">Uncharacterized protein</fullName>
    </submittedName>
</protein>
<evidence type="ECO:0000313" key="1">
    <source>
        <dbReference type="EMBL" id="KAF6810848.1"/>
    </source>
</evidence>
<accession>A0A8H6JDR4</accession>
<comment type="caution">
    <text evidence="1">The sequence shown here is derived from an EMBL/GenBank/DDBJ whole genome shotgun (WGS) entry which is preliminary data.</text>
</comment>
<dbReference type="Proteomes" id="UP000652219">
    <property type="component" value="Unassembled WGS sequence"/>
</dbReference>
<proteinExistence type="predicted"/>